<name>A0AAV1SKG8_9ROSI</name>
<accession>A0AAV1SKG8</accession>
<evidence type="ECO:0000256" key="3">
    <source>
        <dbReference type="ARBA" id="ARBA00022989"/>
    </source>
</evidence>
<feature type="transmembrane region" description="Helical" evidence="5">
    <location>
        <begin position="40"/>
        <end position="64"/>
    </location>
</feature>
<keyword evidence="2 5" id="KW-0812">Transmembrane</keyword>
<gene>
    <name evidence="7" type="ORF">DCAF_LOCUS23621</name>
</gene>
<protein>
    <recommendedName>
        <fullName evidence="6">Late embryogenesis abundant protein LEA-2 subgroup domain-containing protein</fullName>
    </recommendedName>
</protein>
<dbReference type="GO" id="GO:0098542">
    <property type="term" value="P:defense response to other organism"/>
    <property type="evidence" value="ECO:0007669"/>
    <property type="project" value="InterPro"/>
</dbReference>
<feature type="domain" description="Late embryogenesis abundant protein LEA-2 subgroup" evidence="6">
    <location>
        <begin position="98"/>
        <end position="200"/>
    </location>
</feature>
<dbReference type="Proteomes" id="UP001314170">
    <property type="component" value="Unassembled WGS sequence"/>
</dbReference>
<evidence type="ECO:0000256" key="5">
    <source>
        <dbReference type="SAM" id="Phobius"/>
    </source>
</evidence>
<sequence length="224" mass="25790">MSSTAQQLPIHHERKPQPFKRHHNASYYVHRVTDSLTTRISKVICGIFLTLLFIVGVAAFITWLSLRPHRPRIHVVDFSIPGLDQPTGFENAEIIFNVTARNSNQAIGYFYDSVEAFVYYRNQAIGSTRLVDSFYQEPKNTTIFYRVLSGATLNMNSDRWMAFRNDRALGTVIFRLDVTAMIRFKVSTWDSKRHRMHSSCDIGVATDGSILPTYKNKRCPVYFT</sequence>
<comment type="caution">
    <text evidence="7">The sequence shown here is derived from an EMBL/GenBank/DDBJ whole genome shotgun (WGS) entry which is preliminary data.</text>
</comment>
<dbReference type="PANTHER" id="PTHR31415">
    <property type="entry name" value="OS05G0367900 PROTEIN"/>
    <property type="match status" value="1"/>
</dbReference>
<reference evidence="7 8" key="1">
    <citation type="submission" date="2024-01" db="EMBL/GenBank/DDBJ databases">
        <authorList>
            <person name="Waweru B."/>
        </authorList>
    </citation>
    <scope>NUCLEOTIDE SEQUENCE [LARGE SCALE GENOMIC DNA]</scope>
</reference>
<evidence type="ECO:0000313" key="7">
    <source>
        <dbReference type="EMBL" id="CAK7350975.1"/>
    </source>
</evidence>
<dbReference type="GO" id="GO:0005886">
    <property type="term" value="C:plasma membrane"/>
    <property type="evidence" value="ECO:0007669"/>
    <property type="project" value="TreeGrafter"/>
</dbReference>
<keyword evidence="8" id="KW-1185">Reference proteome</keyword>
<evidence type="ECO:0000256" key="2">
    <source>
        <dbReference type="ARBA" id="ARBA00022692"/>
    </source>
</evidence>
<dbReference type="PANTHER" id="PTHR31415:SF3">
    <property type="entry name" value="LATE EMBRYOGENESIS ABUNDANT (LEA) HYDROXYPROLINE-RICH GLYCOPROTEIN FAMILY"/>
    <property type="match status" value="1"/>
</dbReference>
<keyword evidence="4 5" id="KW-0472">Membrane</keyword>
<evidence type="ECO:0000256" key="1">
    <source>
        <dbReference type="ARBA" id="ARBA00004167"/>
    </source>
</evidence>
<organism evidence="7 8">
    <name type="scientific">Dovyalis caffra</name>
    <dbReference type="NCBI Taxonomy" id="77055"/>
    <lineage>
        <taxon>Eukaryota</taxon>
        <taxon>Viridiplantae</taxon>
        <taxon>Streptophyta</taxon>
        <taxon>Embryophyta</taxon>
        <taxon>Tracheophyta</taxon>
        <taxon>Spermatophyta</taxon>
        <taxon>Magnoliopsida</taxon>
        <taxon>eudicotyledons</taxon>
        <taxon>Gunneridae</taxon>
        <taxon>Pentapetalae</taxon>
        <taxon>rosids</taxon>
        <taxon>fabids</taxon>
        <taxon>Malpighiales</taxon>
        <taxon>Salicaceae</taxon>
        <taxon>Flacourtieae</taxon>
        <taxon>Dovyalis</taxon>
    </lineage>
</organism>
<comment type="subcellular location">
    <subcellularLocation>
        <location evidence="1">Membrane</location>
        <topology evidence="1">Single-pass membrane protein</topology>
    </subcellularLocation>
</comment>
<dbReference type="InterPro" id="IPR044839">
    <property type="entry name" value="NDR1-like"/>
</dbReference>
<dbReference type="GO" id="GO:0009506">
    <property type="term" value="C:plasmodesma"/>
    <property type="evidence" value="ECO:0007669"/>
    <property type="project" value="TreeGrafter"/>
</dbReference>
<evidence type="ECO:0000259" key="6">
    <source>
        <dbReference type="Pfam" id="PF03168"/>
    </source>
</evidence>
<keyword evidence="3 5" id="KW-1133">Transmembrane helix</keyword>
<evidence type="ECO:0000313" key="8">
    <source>
        <dbReference type="Proteomes" id="UP001314170"/>
    </source>
</evidence>
<evidence type="ECO:0000256" key="4">
    <source>
        <dbReference type="ARBA" id="ARBA00023136"/>
    </source>
</evidence>
<dbReference type="InterPro" id="IPR004864">
    <property type="entry name" value="LEA_2"/>
</dbReference>
<proteinExistence type="predicted"/>
<dbReference type="AlphaFoldDB" id="A0AAV1SKG8"/>
<dbReference type="Pfam" id="PF03168">
    <property type="entry name" value="LEA_2"/>
    <property type="match status" value="1"/>
</dbReference>
<dbReference type="EMBL" id="CAWUPB010001184">
    <property type="protein sequence ID" value="CAK7350975.1"/>
    <property type="molecule type" value="Genomic_DNA"/>
</dbReference>